<dbReference type="EMBL" id="FNTI01000001">
    <property type="protein sequence ID" value="SEC19370.1"/>
    <property type="molecule type" value="Genomic_DNA"/>
</dbReference>
<dbReference type="GO" id="GO:0005975">
    <property type="term" value="P:carbohydrate metabolic process"/>
    <property type="evidence" value="ECO:0007669"/>
    <property type="project" value="UniProtKB-UniRule"/>
</dbReference>
<keyword evidence="3 4" id="KW-0119">Carbohydrate metabolism</keyword>
<feature type="binding site" evidence="4">
    <location>
        <position position="342"/>
    </location>
    <ligand>
        <name>substrate</name>
    </ligand>
</feature>
<feature type="binding site" evidence="4">
    <location>
        <position position="203"/>
    </location>
    <ligand>
        <name>NADP(+)</name>
        <dbReference type="ChEBI" id="CHEBI:58349"/>
    </ligand>
</feature>
<protein>
    <recommendedName>
        <fullName evidence="4">ADP-L-glycero-D-manno-heptose-6-epimerase</fullName>
        <ecNumber evidence="4">5.1.3.20</ecNumber>
    </recommendedName>
    <alternativeName>
        <fullName evidence="4">ADP-L-glycero-beta-D-manno-heptose-6-epimerase</fullName>
        <shortName evidence="4">ADP-glyceromanno-heptose 6-epimerase</shortName>
        <shortName evidence="4">ADP-hep 6-epimerase</shortName>
        <shortName evidence="4">AGME</shortName>
    </alternativeName>
</protein>
<comment type="similarity">
    <text evidence="4">Belongs to the NAD(P)-dependent epimerase/dehydratase family. HldD subfamily.</text>
</comment>
<feature type="binding site" evidence="4">
    <location>
        <position position="240"/>
    </location>
    <ligand>
        <name>NADP(+)</name>
        <dbReference type="ChEBI" id="CHEBI:58349"/>
    </ligand>
</feature>
<dbReference type="InterPro" id="IPR001509">
    <property type="entry name" value="Epimerase_deHydtase"/>
</dbReference>
<dbReference type="GO" id="GO:0097171">
    <property type="term" value="P:ADP-L-glycero-beta-D-manno-heptose biosynthetic process"/>
    <property type="evidence" value="ECO:0007669"/>
    <property type="project" value="UniProtKB-UniPathway"/>
</dbReference>
<dbReference type="AlphaFoldDB" id="A0A1H4QIE1"/>
<gene>
    <name evidence="4" type="primary">hldD</name>
    <name evidence="6" type="ORF">SAMN05444171_0858</name>
</gene>
<comment type="caution">
    <text evidence="4">Lacks conserved residue(s) required for the propagation of feature annotation.</text>
</comment>
<comment type="catalytic activity">
    <reaction evidence="4">
        <text>ADP-D-glycero-beta-D-manno-heptose = ADP-L-glycero-beta-D-manno-heptose</text>
        <dbReference type="Rhea" id="RHEA:17577"/>
        <dbReference type="ChEBI" id="CHEBI:59967"/>
        <dbReference type="ChEBI" id="CHEBI:61506"/>
        <dbReference type="EC" id="5.1.3.20"/>
    </reaction>
</comment>
<feature type="binding site" evidence="4">
    <location>
        <begin position="69"/>
        <end position="70"/>
    </location>
    <ligand>
        <name>NADP(+)</name>
        <dbReference type="ChEBI" id="CHEBI:58349"/>
    </ligand>
</feature>
<feature type="domain" description="NAD-dependent epimerase/dehydratase" evidence="5">
    <location>
        <begin position="62"/>
        <end position="305"/>
    </location>
</feature>
<reference evidence="6 7" key="1">
    <citation type="submission" date="2016-10" db="EMBL/GenBank/DDBJ databases">
        <authorList>
            <person name="de Groot N.N."/>
        </authorList>
    </citation>
    <scope>NUCLEOTIDE SEQUENCE [LARGE SCALE GENOMIC DNA]</scope>
    <source>
        <strain evidence="6 7">GAS522</strain>
    </source>
</reference>
<comment type="function">
    <text evidence="4">Catalyzes the interconversion between ADP-D-glycero-beta-D-manno-heptose and ADP-L-glycero-beta-D-manno-heptose via an epimerization at carbon 6 of the heptose.</text>
</comment>
<dbReference type="GO" id="GO:0050661">
    <property type="term" value="F:NADP binding"/>
    <property type="evidence" value="ECO:0007669"/>
    <property type="project" value="InterPro"/>
</dbReference>
<proteinExistence type="inferred from homology"/>
<feature type="binding site" evidence="4">
    <location>
        <begin position="89"/>
        <end position="90"/>
    </location>
    <ligand>
        <name>NADP(+)</name>
        <dbReference type="ChEBI" id="CHEBI:58349"/>
    </ligand>
</feature>
<feature type="binding site" evidence="4">
    <location>
        <position position="242"/>
    </location>
    <ligand>
        <name>substrate</name>
    </ligand>
</feature>
<dbReference type="Proteomes" id="UP000183208">
    <property type="component" value="Unassembled WGS sequence"/>
</dbReference>
<feature type="binding site" evidence="4">
    <location>
        <position position="232"/>
    </location>
    <ligand>
        <name>NADP(+)</name>
        <dbReference type="ChEBI" id="CHEBI:58349"/>
    </ligand>
</feature>
<dbReference type="PANTHER" id="PTHR43103">
    <property type="entry name" value="NUCLEOSIDE-DIPHOSPHATE-SUGAR EPIMERASE"/>
    <property type="match status" value="1"/>
</dbReference>
<comment type="cofactor">
    <cofactor evidence="4">
        <name>NADP(+)</name>
        <dbReference type="ChEBI" id="CHEBI:58349"/>
    </cofactor>
    <text evidence="4">Binds 1 NADP(+) per subunit.</text>
</comment>
<dbReference type="GO" id="GO:0008712">
    <property type="term" value="F:ADP-glyceromanno-heptose 6-epimerase activity"/>
    <property type="evidence" value="ECO:0007669"/>
    <property type="project" value="UniProtKB-UniRule"/>
</dbReference>
<keyword evidence="1 4" id="KW-0521">NADP</keyword>
<evidence type="ECO:0000313" key="6">
    <source>
        <dbReference type="EMBL" id="SEC19370.1"/>
    </source>
</evidence>
<feature type="binding site" evidence="4">
    <location>
        <begin position="263"/>
        <end position="266"/>
    </location>
    <ligand>
        <name>substrate</name>
    </ligand>
</feature>
<dbReference type="InterPro" id="IPR011912">
    <property type="entry name" value="Heptose_epim"/>
</dbReference>
<evidence type="ECO:0000256" key="3">
    <source>
        <dbReference type="ARBA" id="ARBA00023277"/>
    </source>
</evidence>
<feature type="binding site" evidence="4">
    <location>
        <position position="96"/>
    </location>
    <ligand>
        <name>NADP(+)</name>
        <dbReference type="ChEBI" id="CHEBI:58349"/>
    </ligand>
</feature>
<accession>A0A1H4QIE1</accession>
<evidence type="ECO:0000313" key="7">
    <source>
        <dbReference type="Proteomes" id="UP000183208"/>
    </source>
</evidence>
<feature type="binding site" evidence="4">
    <location>
        <position position="277"/>
    </location>
    <ligand>
        <name>substrate</name>
    </ligand>
</feature>
<dbReference type="InterPro" id="IPR036291">
    <property type="entry name" value="NAD(P)-bd_dom_sf"/>
</dbReference>
<dbReference type="NCBIfam" id="TIGR02197">
    <property type="entry name" value="heptose_epim"/>
    <property type="match status" value="1"/>
</dbReference>
<comment type="pathway">
    <text evidence="4">Nucleotide-sugar biosynthesis; ADP-L-glycero-beta-D-manno-heptose biosynthesis; ADP-L-glycero-beta-D-manno-heptose from D-glycero-beta-D-manno-heptose 7-phosphate: step 4/4.</text>
</comment>
<evidence type="ECO:0000256" key="4">
    <source>
        <dbReference type="HAMAP-Rule" id="MF_01601"/>
    </source>
</evidence>
<comment type="subunit">
    <text evidence="4">Homopentamer.</text>
</comment>
<dbReference type="UniPathway" id="UPA00356">
    <property type="reaction ID" value="UER00440"/>
</dbReference>
<name>A0A1H4QIE1_9BRAD</name>
<evidence type="ECO:0000259" key="5">
    <source>
        <dbReference type="Pfam" id="PF01370"/>
    </source>
</evidence>
<keyword evidence="2 4" id="KW-0413">Isomerase</keyword>
<feature type="active site" description="Proton acceptor" evidence="4">
    <location>
        <position position="240"/>
    </location>
</feature>
<organism evidence="6 7">
    <name type="scientific">Bradyrhizobium lablabi</name>
    <dbReference type="NCBI Taxonomy" id="722472"/>
    <lineage>
        <taxon>Bacteria</taxon>
        <taxon>Pseudomonadati</taxon>
        <taxon>Pseudomonadota</taxon>
        <taxon>Alphaproteobacteria</taxon>
        <taxon>Hyphomicrobiales</taxon>
        <taxon>Nitrobacteraceae</taxon>
        <taxon>Bradyrhizobium</taxon>
    </lineage>
</organism>
<feature type="binding site" evidence="4">
    <location>
        <begin position="129"/>
        <end position="133"/>
    </location>
    <ligand>
        <name>NADP(+)</name>
        <dbReference type="ChEBI" id="CHEBI:58349"/>
    </ligand>
</feature>
<dbReference type="SUPFAM" id="SSF51735">
    <property type="entry name" value="NAD(P)-binding Rossmann-fold domains"/>
    <property type="match status" value="1"/>
</dbReference>
<feature type="binding site" evidence="4">
    <location>
        <position position="231"/>
    </location>
    <ligand>
        <name>substrate</name>
    </ligand>
</feature>
<dbReference type="PANTHER" id="PTHR43103:SF3">
    <property type="entry name" value="ADP-L-GLYCERO-D-MANNO-HEPTOSE-6-EPIMERASE"/>
    <property type="match status" value="1"/>
</dbReference>
<dbReference type="EC" id="5.1.3.20" evidence="4"/>
<sequence length="384" mass="42002">MNLYSYLRSLLPADSGSVGNRSLSAGKAGVGIFTKAYGPSCLPGGSGAKLAPHNMAGDGMLLVTGGAGFIGSNVVAALNDAGRDVAVCDVLGHDGKWRNLAKRRLADFVPPSELMDWLKGRRLDAVIHLGAISETTATDGDLVIETNFRLSLRLLDWCTANATPLIYASSAATYGDGDQGFDDDASIDALKKLRPMNLYGWSKHLFDMAVAERAARSERLPPQWAGLKFFNVFGPNEYHKGTMMSVLARRFDDIRAGRPVQLFKSHREGIADGDQRRDFIYVDDVVRVMMWLVATPSVSGLFNVGTGTARSFRDLMLSAYTALGTRPNIQYIDMPEAIRGSYQYFTQSEVDRLQHAGYNGGFTALEHAVETYVKGFLDCTDRFR</sequence>
<dbReference type="Gene3D" id="3.90.25.10">
    <property type="entry name" value="UDP-galactose 4-epimerase, domain 1"/>
    <property type="match status" value="1"/>
</dbReference>
<feature type="active site" description="Proton acceptor" evidence="4">
    <location>
        <position position="199"/>
    </location>
</feature>
<evidence type="ECO:0000256" key="2">
    <source>
        <dbReference type="ARBA" id="ARBA00023235"/>
    </source>
</evidence>
<dbReference type="HAMAP" id="MF_01601">
    <property type="entry name" value="Heptose_epimerase"/>
    <property type="match status" value="1"/>
</dbReference>
<dbReference type="Pfam" id="PF01370">
    <property type="entry name" value="Epimerase"/>
    <property type="match status" value="1"/>
</dbReference>
<comment type="domain">
    <text evidence="4">Contains a large N-terminal NADP-binding domain, and a smaller C-terminal substrate-binding domain.</text>
</comment>
<dbReference type="Gene3D" id="3.40.50.720">
    <property type="entry name" value="NAD(P)-binding Rossmann-like Domain"/>
    <property type="match status" value="1"/>
</dbReference>
<evidence type="ECO:0000256" key="1">
    <source>
        <dbReference type="ARBA" id="ARBA00022857"/>
    </source>
</evidence>